<accession>A0A9K3LW46</accession>
<dbReference type="InterPro" id="IPR001375">
    <property type="entry name" value="Peptidase_S9_cat"/>
</dbReference>
<keyword evidence="3" id="KW-0326">Glycosidase</keyword>
<keyword evidence="3" id="KW-0624">Polysaccharide degradation</keyword>
<dbReference type="PANTHER" id="PTHR48081:SF6">
    <property type="entry name" value="PEPTIDASE S9 PROLYL OLIGOPEPTIDASE CATALYTIC DOMAIN-CONTAINING PROTEIN"/>
    <property type="match status" value="1"/>
</dbReference>
<proteinExistence type="predicted"/>
<dbReference type="InterPro" id="IPR050300">
    <property type="entry name" value="GDXG_lipolytic_enzyme"/>
</dbReference>
<comment type="caution">
    <text evidence="3">The sequence shown here is derived from an EMBL/GenBank/DDBJ whole genome shotgun (WGS) entry which is preliminary data.</text>
</comment>
<dbReference type="AlphaFoldDB" id="A0A9K3LW46"/>
<keyword evidence="1 3" id="KW-0378">Hydrolase</keyword>
<dbReference type="EMBL" id="JAGRRH010000005">
    <property type="protein sequence ID" value="KAG7369608.1"/>
    <property type="molecule type" value="Genomic_DNA"/>
</dbReference>
<dbReference type="PANTHER" id="PTHR48081">
    <property type="entry name" value="AB HYDROLASE SUPERFAMILY PROTEIN C4A8.06C"/>
    <property type="match status" value="1"/>
</dbReference>
<dbReference type="GO" id="GO:0008236">
    <property type="term" value="F:serine-type peptidase activity"/>
    <property type="evidence" value="ECO:0007669"/>
    <property type="project" value="InterPro"/>
</dbReference>
<keyword evidence="3" id="KW-0858">Xylan degradation</keyword>
<dbReference type="Pfam" id="PF00326">
    <property type="entry name" value="Peptidase_S9"/>
    <property type="match status" value="1"/>
</dbReference>
<dbReference type="GO" id="GO:0045493">
    <property type="term" value="P:xylan catabolic process"/>
    <property type="evidence" value="ECO:0007669"/>
    <property type="project" value="UniProtKB-KW"/>
</dbReference>
<gene>
    <name evidence="3" type="ORF">IV203_027354</name>
</gene>
<keyword evidence="3" id="KW-0119">Carbohydrate metabolism</keyword>
<dbReference type="OrthoDB" id="6499973at2759"/>
<name>A0A9K3LW46_9STRA</name>
<evidence type="ECO:0000256" key="1">
    <source>
        <dbReference type="ARBA" id="ARBA00022801"/>
    </source>
</evidence>
<organism evidence="3 4">
    <name type="scientific">Nitzschia inconspicua</name>
    <dbReference type="NCBI Taxonomy" id="303405"/>
    <lineage>
        <taxon>Eukaryota</taxon>
        <taxon>Sar</taxon>
        <taxon>Stramenopiles</taxon>
        <taxon>Ochrophyta</taxon>
        <taxon>Bacillariophyta</taxon>
        <taxon>Bacillariophyceae</taxon>
        <taxon>Bacillariophycidae</taxon>
        <taxon>Bacillariales</taxon>
        <taxon>Bacillariaceae</taxon>
        <taxon>Nitzschia</taxon>
    </lineage>
</organism>
<dbReference type="GO" id="GO:0016798">
    <property type="term" value="F:hydrolase activity, acting on glycosyl bonds"/>
    <property type="evidence" value="ECO:0007669"/>
    <property type="project" value="UniProtKB-KW"/>
</dbReference>
<feature type="domain" description="Peptidase S9 prolyl oligopeptidase catalytic" evidence="2">
    <location>
        <begin position="114"/>
        <end position="234"/>
    </location>
</feature>
<evidence type="ECO:0000313" key="3">
    <source>
        <dbReference type="EMBL" id="KAG7369608.1"/>
    </source>
</evidence>
<reference evidence="3" key="2">
    <citation type="submission" date="2021-04" db="EMBL/GenBank/DDBJ databases">
        <authorList>
            <person name="Podell S."/>
        </authorList>
    </citation>
    <scope>NUCLEOTIDE SEQUENCE</scope>
    <source>
        <strain evidence="3">Hildebrandi</strain>
    </source>
</reference>
<dbReference type="GO" id="GO:0006508">
    <property type="term" value="P:proteolysis"/>
    <property type="evidence" value="ECO:0007669"/>
    <property type="project" value="InterPro"/>
</dbReference>
<evidence type="ECO:0000259" key="2">
    <source>
        <dbReference type="Pfam" id="PF00326"/>
    </source>
</evidence>
<evidence type="ECO:0000313" key="4">
    <source>
        <dbReference type="Proteomes" id="UP000693970"/>
    </source>
</evidence>
<dbReference type="SMR" id="A0A9K3LW46"/>
<keyword evidence="4" id="KW-1185">Reference proteome</keyword>
<dbReference type="Proteomes" id="UP000693970">
    <property type="component" value="Unassembled WGS sequence"/>
</dbReference>
<protein>
    <submittedName>
        <fullName evidence="3">Xylanase</fullName>
    </submittedName>
</protein>
<sequence length="276" mass="30440">MDCLTKNTNITSCLDRRISNVTIPTLMPFLVPSSDAAVVIAPGGGYQYLAIDRSGTDIAHWLNSIGISAFVLKYRVPERRWLSFGGAPLMDAQRTMGIIRNMAENPSFYLPKLNSSKIGFMGFSAGAHLTGHLNVAWLDRAYEAIDSLDDVSCRPDFSIMVYPWRSVSQPPVNEPTEGASALNVTTDTPPTMLIQAEDDAVHVENSIYYYLALKQRGAAPSELHIYPRGGHGYGRCTLPGTIPKHMDVCSWPDRAHDFLLSLGVLPRRRSQILKSS</sequence>
<reference evidence="3" key="1">
    <citation type="journal article" date="2021" name="Sci. Rep.">
        <title>Diploid genomic architecture of Nitzschia inconspicua, an elite biomass production diatom.</title>
        <authorList>
            <person name="Oliver A."/>
            <person name="Podell S."/>
            <person name="Pinowska A."/>
            <person name="Traller J.C."/>
            <person name="Smith S.R."/>
            <person name="McClure R."/>
            <person name="Beliaev A."/>
            <person name="Bohutskyi P."/>
            <person name="Hill E.A."/>
            <person name="Rabines A."/>
            <person name="Zheng H."/>
            <person name="Allen L.Z."/>
            <person name="Kuo A."/>
            <person name="Grigoriev I.V."/>
            <person name="Allen A.E."/>
            <person name="Hazlebeck D."/>
            <person name="Allen E.E."/>
        </authorList>
    </citation>
    <scope>NUCLEOTIDE SEQUENCE</scope>
    <source>
        <strain evidence="3">Hildebrandi</strain>
    </source>
</reference>